<dbReference type="InParanoid" id="A0A151Z7P7"/>
<dbReference type="InterPro" id="IPR053710">
    <property type="entry name" value="Arylamine_NAT_domain_sf"/>
</dbReference>
<evidence type="ECO:0000313" key="4">
    <source>
        <dbReference type="Proteomes" id="UP000076078"/>
    </source>
</evidence>
<dbReference type="SUPFAM" id="SSF54001">
    <property type="entry name" value="Cysteine proteinases"/>
    <property type="match status" value="1"/>
</dbReference>
<dbReference type="OrthoDB" id="17550at2759"/>
<dbReference type="PANTHER" id="PTHR11786:SF9">
    <property type="entry name" value="ARYLAMINE N-ACETYLTRANSFERASE 1-RELATED"/>
    <property type="match status" value="1"/>
</dbReference>
<organism evidence="3 4">
    <name type="scientific">Tieghemostelium lacteum</name>
    <name type="common">Slime mold</name>
    <name type="synonym">Dictyostelium lacteum</name>
    <dbReference type="NCBI Taxonomy" id="361077"/>
    <lineage>
        <taxon>Eukaryota</taxon>
        <taxon>Amoebozoa</taxon>
        <taxon>Evosea</taxon>
        <taxon>Eumycetozoa</taxon>
        <taxon>Dictyostelia</taxon>
        <taxon>Dictyosteliales</taxon>
        <taxon>Raperosteliaceae</taxon>
        <taxon>Tieghemostelium</taxon>
    </lineage>
</organism>
<protein>
    <submittedName>
        <fullName evidence="3">Arylamine N-acetyltransferase family protein</fullName>
    </submittedName>
</protein>
<dbReference type="PRINTS" id="PR01543">
    <property type="entry name" value="ANATRNSFRASE"/>
</dbReference>
<gene>
    <name evidence="3" type="ORF">DLAC_08552</name>
</gene>
<dbReference type="InterPro" id="IPR001447">
    <property type="entry name" value="Arylamine_N-AcTrfase"/>
</dbReference>
<evidence type="ECO:0000313" key="3">
    <source>
        <dbReference type="EMBL" id="KYQ89981.1"/>
    </source>
</evidence>
<dbReference type="PANTHER" id="PTHR11786">
    <property type="entry name" value="N-HYDROXYARYLAMINE O-ACETYLTRANSFERASE"/>
    <property type="match status" value="1"/>
</dbReference>
<dbReference type="InterPro" id="IPR038765">
    <property type="entry name" value="Papain-like_cys_pep_sf"/>
</dbReference>
<dbReference type="Proteomes" id="UP000076078">
    <property type="component" value="Unassembled WGS sequence"/>
</dbReference>
<reference evidence="3 4" key="1">
    <citation type="submission" date="2015-12" db="EMBL/GenBank/DDBJ databases">
        <title>Dictyostelia acquired genes for synthesis and detection of signals that induce cell-type specialization by lateral gene transfer from prokaryotes.</title>
        <authorList>
            <person name="Gloeckner G."/>
            <person name="Schaap P."/>
        </authorList>
    </citation>
    <scope>NUCLEOTIDE SEQUENCE [LARGE SCALE GENOMIC DNA]</scope>
    <source>
        <strain evidence="3 4">TK</strain>
    </source>
</reference>
<dbReference type="EMBL" id="LODT01000037">
    <property type="protein sequence ID" value="KYQ89981.1"/>
    <property type="molecule type" value="Genomic_DNA"/>
</dbReference>
<dbReference type="STRING" id="361077.A0A151Z7P7"/>
<name>A0A151Z7P7_TIELA</name>
<keyword evidence="2" id="KW-0012">Acyltransferase</keyword>
<proteinExistence type="inferred from homology"/>
<keyword evidence="4" id="KW-1185">Reference proteome</keyword>
<dbReference type="Pfam" id="PF00797">
    <property type="entry name" value="Acetyltransf_2"/>
    <property type="match status" value="1"/>
</dbReference>
<dbReference type="OMA" id="HCIAMIT"/>
<sequence length="278" mass="32110">MIVPNILSDFQVKFLKYFELDPMKYERAGGVAFEDLPEIMRAYSRKVPFENLNIIDKTYEEITKKHLTEKIIDRREGGLCYQQNTFFYMFLEECKNLDCWLVRANVKINSSYTAFNGHVIIILQNNGTKYIVDNGFGQFLALQPVPITESTDGDSATIVESKAGKFRAYKKDAGILGDYWLERIQPLDSTTAAYSFSLKKVGLPEVNETQQIIINDPEGEFNKVPLYTILQEDGYVTLTKDSFTHTDKNWKKTKETFDSSKFNQVLFEKFKLVKNIKC</sequence>
<evidence type="ECO:0000256" key="1">
    <source>
        <dbReference type="ARBA" id="ARBA00006547"/>
    </source>
</evidence>
<dbReference type="AlphaFoldDB" id="A0A151Z7P7"/>
<comment type="similarity">
    <text evidence="1 2">Belongs to the arylamine N-acetyltransferase family.</text>
</comment>
<accession>A0A151Z7P7</accession>
<comment type="caution">
    <text evidence="3">The sequence shown here is derived from an EMBL/GenBank/DDBJ whole genome shotgun (WGS) entry which is preliminary data.</text>
</comment>
<evidence type="ECO:0000256" key="2">
    <source>
        <dbReference type="RuleBase" id="RU003452"/>
    </source>
</evidence>
<dbReference type="Gene3D" id="3.30.2140.20">
    <property type="match status" value="1"/>
</dbReference>
<keyword evidence="2 3" id="KW-0808">Transferase</keyword>
<dbReference type="GO" id="GO:0016407">
    <property type="term" value="F:acetyltransferase activity"/>
    <property type="evidence" value="ECO:0007669"/>
    <property type="project" value="InterPro"/>
</dbReference>